<reference evidence="7 8" key="1">
    <citation type="submission" date="2016-09" db="EMBL/GenBank/DDBJ databases">
        <authorList>
            <person name="Capua I."/>
            <person name="De Benedictis P."/>
            <person name="Joannis T."/>
            <person name="Lombin L.H."/>
            <person name="Cattoli G."/>
        </authorList>
    </citation>
    <scope>NUCLEOTIDE SEQUENCE [LARGE SCALE GENOMIC DNA]</scope>
    <source>
        <strain evidence="7 8">LMG 25899</strain>
    </source>
</reference>
<evidence type="ECO:0000313" key="7">
    <source>
        <dbReference type="EMBL" id="OEH83177.1"/>
    </source>
</evidence>
<comment type="similarity">
    <text evidence="1">Belongs to the ABC transporter superfamily.</text>
</comment>
<dbReference type="AlphaFoldDB" id="A0A1E5KZ72"/>
<dbReference type="GO" id="GO:0022857">
    <property type="term" value="F:transmembrane transporter activity"/>
    <property type="evidence" value="ECO:0007669"/>
    <property type="project" value="UniProtKB-ARBA"/>
</dbReference>
<evidence type="ECO:0000259" key="6">
    <source>
        <dbReference type="PROSITE" id="PS50893"/>
    </source>
</evidence>
<dbReference type="Pfam" id="PF00005">
    <property type="entry name" value="ABC_tran"/>
    <property type="match status" value="1"/>
</dbReference>
<dbReference type="InterPro" id="IPR003439">
    <property type="entry name" value="ABC_transporter-like_ATP-bd"/>
</dbReference>
<dbReference type="InterPro" id="IPR017871">
    <property type="entry name" value="ABC_transporter-like_CS"/>
</dbReference>
<dbReference type="PROSITE" id="PS50893">
    <property type="entry name" value="ABC_TRANSPORTER_2"/>
    <property type="match status" value="1"/>
</dbReference>
<accession>A0A1E5KZ72</accession>
<dbReference type="GO" id="GO:0098796">
    <property type="term" value="C:membrane protein complex"/>
    <property type="evidence" value="ECO:0007669"/>
    <property type="project" value="UniProtKB-ARBA"/>
</dbReference>
<dbReference type="OrthoDB" id="9791546at2"/>
<dbReference type="PANTHER" id="PTHR42798">
    <property type="entry name" value="LIPOPROTEIN-RELEASING SYSTEM ATP-BINDING PROTEIN LOLD"/>
    <property type="match status" value="1"/>
</dbReference>
<proteinExistence type="inferred from homology"/>
<dbReference type="InterPro" id="IPR027417">
    <property type="entry name" value="P-loop_NTPase"/>
</dbReference>
<feature type="domain" description="ABC transporter" evidence="6">
    <location>
        <begin position="2"/>
        <end position="240"/>
    </location>
</feature>
<dbReference type="EMBL" id="MIEK01000011">
    <property type="protein sequence ID" value="OEH83177.1"/>
    <property type="molecule type" value="Genomic_DNA"/>
</dbReference>
<gene>
    <name evidence="7" type="ORF">BCR26_10895</name>
</gene>
<sequence>MLQVEKLRKTYGTEIKYEALKGIDLTVEDSEFIGIMGPSGSGKSTLLNLLATIDQPTSGNILLNGNNPNKLNQEEIAKFRRRELGFVFQSFNLMPTLTVEENIVLPLTLDGEKIAVMDKALKILADRLGIASLLKKRIAEISGGQAQRVAVARAMIHQPQLLLADEPTGNLDTKSSKDVMQLLQTLNQEEKATILMVTHDPLAASYCERIVFIKDGQLVDEIHQREGQKQFYDEIMVKLAEIEGVENEF</sequence>
<keyword evidence="5" id="KW-0029">Amino-acid transport</keyword>
<protein>
    <submittedName>
        <fullName evidence="7">Bacitracin ABC transporter ATP-binding protein</fullName>
    </submittedName>
</protein>
<evidence type="ECO:0000256" key="4">
    <source>
        <dbReference type="ARBA" id="ARBA00022840"/>
    </source>
</evidence>
<dbReference type="SMART" id="SM00382">
    <property type="entry name" value="AAA"/>
    <property type="match status" value="1"/>
</dbReference>
<evidence type="ECO:0000256" key="1">
    <source>
        <dbReference type="ARBA" id="ARBA00005417"/>
    </source>
</evidence>
<organism evidence="7 8">
    <name type="scientific">Enterococcus rivorum</name>
    <dbReference type="NCBI Taxonomy" id="762845"/>
    <lineage>
        <taxon>Bacteria</taxon>
        <taxon>Bacillati</taxon>
        <taxon>Bacillota</taxon>
        <taxon>Bacilli</taxon>
        <taxon>Lactobacillales</taxon>
        <taxon>Enterococcaceae</taxon>
        <taxon>Enterococcus</taxon>
    </lineage>
</organism>
<dbReference type="Gene3D" id="3.40.50.300">
    <property type="entry name" value="P-loop containing nucleotide triphosphate hydrolases"/>
    <property type="match status" value="1"/>
</dbReference>
<evidence type="ECO:0000313" key="8">
    <source>
        <dbReference type="Proteomes" id="UP000095256"/>
    </source>
</evidence>
<comment type="caution">
    <text evidence="7">The sequence shown here is derived from an EMBL/GenBank/DDBJ whole genome shotgun (WGS) entry which is preliminary data.</text>
</comment>
<dbReference type="SUPFAM" id="SSF52540">
    <property type="entry name" value="P-loop containing nucleoside triphosphate hydrolases"/>
    <property type="match status" value="1"/>
</dbReference>
<dbReference type="InterPro" id="IPR003593">
    <property type="entry name" value="AAA+_ATPase"/>
</dbReference>
<evidence type="ECO:0000256" key="5">
    <source>
        <dbReference type="ARBA" id="ARBA00022970"/>
    </source>
</evidence>
<dbReference type="CDD" id="cd03255">
    <property type="entry name" value="ABC_MJ0796_LolCDE_FtsE"/>
    <property type="match status" value="1"/>
</dbReference>
<keyword evidence="4 7" id="KW-0067">ATP-binding</keyword>
<dbReference type="GO" id="GO:0005524">
    <property type="term" value="F:ATP binding"/>
    <property type="evidence" value="ECO:0007669"/>
    <property type="project" value="UniProtKB-KW"/>
</dbReference>
<dbReference type="GO" id="GO:0016887">
    <property type="term" value="F:ATP hydrolysis activity"/>
    <property type="evidence" value="ECO:0007669"/>
    <property type="project" value="InterPro"/>
</dbReference>
<keyword evidence="2" id="KW-0813">Transport</keyword>
<dbReference type="PROSITE" id="PS00211">
    <property type="entry name" value="ABC_TRANSPORTER_1"/>
    <property type="match status" value="1"/>
</dbReference>
<dbReference type="FunFam" id="3.40.50.300:FF:000032">
    <property type="entry name" value="Export ABC transporter ATP-binding protein"/>
    <property type="match status" value="1"/>
</dbReference>
<evidence type="ECO:0000256" key="2">
    <source>
        <dbReference type="ARBA" id="ARBA00022448"/>
    </source>
</evidence>
<dbReference type="GO" id="GO:0006865">
    <property type="term" value="P:amino acid transport"/>
    <property type="evidence" value="ECO:0007669"/>
    <property type="project" value="UniProtKB-KW"/>
</dbReference>
<dbReference type="RefSeq" id="WP_069697853.1">
    <property type="nucleotide sequence ID" value="NZ_JAGGMA010000020.1"/>
</dbReference>
<evidence type="ECO:0000256" key="3">
    <source>
        <dbReference type="ARBA" id="ARBA00022741"/>
    </source>
</evidence>
<dbReference type="Proteomes" id="UP000095256">
    <property type="component" value="Unassembled WGS sequence"/>
</dbReference>
<keyword evidence="8" id="KW-1185">Reference proteome</keyword>
<keyword evidence="3" id="KW-0547">Nucleotide-binding</keyword>
<dbReference type="PANTHER" id="PTHR42798:SF7">
    <property type="entry name" value="ALPHA-D-RIBOSE 1-METHYLPHOSPHONATE 5-TRIPHOSPHATE SYNTHASE SUBUNIT PHNL"/>
    <property type="match status" value="1"/>
</dbReference>
<dbReference type="STRING" id="762845.BCR26_10895"/>
<dbReference type="InterPro" id="IPR017911">
    <property type="entry name" value="MacB-like_ATP-bd"/>
</dbReference>
<name>A0A1E5KZ72_9ENTE</name>